<dbReference type="InterPro" id="IPR003593">
    <property type="entry name" value="AAA+_ATPase"/>
</dbReference>
<evidence type="ECO:0000313" key="6">
    <source>
        <dbReference type="EMBL" id="PKY69844.1"/>
    </source>
</evidence>
<feature type="region of interest" description="Disordered" evidence="4">
    <location>
        <begin position="241"/>
        <end position="260"/>
    </location>
</feature>
<evidence type="ECO:0000256" key="2">
    <source>
        <dbReference type="ARBA" id="ARBA00022741"/>
    </source>
</evidence>
<keyword evidence="1" id="KW-0813">Transport</keyword>
<proteinExistence type="predicted"/>
<dbReference type="PANTHER" id="PTHR43514:SF4">
    <property type="entry name" value="ABC TRANSPORTER I FAMILY MEMBER 10"/>
    <property type="match status" value="1"/>
</dbReference>
<keyword evidence="2" id="KW-0547">Nucleotide-binding</keyword>
<accession>A0A2I1IFG0</accession>
<dbReference type="Pfam" id="PF00005">
    <property type="entry name" value="ABC_tran"/>
    <property type="match status" value="1"/>
</dbReference>
<evidence type="ECO:0000313" key="7">
    <source>
        <dbReference type="Proteomes" id="UP000242755"/>
    </source>
</evidence>
<dbReference type="RefSeq" id="WP_101672780.1">
    <property type="nucleotide sequence ID" value="NZ_PKGO01000008.1"/>
</dbReference>
<evidence type="ECO:0000259" key="5">
    <source>
        <dbReference type="PROSITE" id="PS50893"/>
    </source>
</evidence>
<reference evidence="6 7" key="1">
    <citation type="submission" date="2017-12" db="EMBL/GenBank/DDBJ databases">
        <title>Phylogenetic diversity of female urinary microbiome.</title>
        <authorList>
            <person name="Thomas-White K."/>
            <person name="Wolfe A.J."/>
        </authorList>
    </citation>
    <scope>NUCLEOTIDE SEQUENCE [LARGE SCALE GENOMIC DNA]</scope>
    <source>
        <strain evidence="6 7">UMB0426</strain>
    </source>
</reference>
<comment type="caution">
    <text evidence="6">The sequence shown here is derived from an EMBL/GenBank/DDBJ whole genome shotgun (WGS) entry which is preliminary data.</text>
</comment>
<dbReference type="GO" id="GO:0022857">
    <property type="term" value="F:transmembrane transporter activity"/>
    <property type="evidence" value="ECO:0007669"/>
    <property type="project" value="UniProtKB-ARBA"/>
</dbReference>
<dbReference type="AlphaFoldDB" id="A0A2I1IFG0"/>
<dbReference type="GO" id="GO:0005524">
    <property type="term" value="F:ATP binding"/>
    <property type="evidence" value="ECO:0007669"/>
    <property type="project" value="UniProtKB-KW"/>
</dbReference>
<dbReference type="Gene3D" id="3.40.50.300">
    <property type="entry name" value="P-loop containing nucleotide triphosphate hydrolases"/>
    <property type="match status" value="1"/>
</dbReference>
<evidence type="ECO:0000256" key="3">
    <source>
        <dbReference type="ARBA" id="ARBA00022840"/>
    </source>
</evidence>
<dbReference type="STRING" id="1176165.GCA_001584405_01633"/>
<dbReference type="CDD" id="cd03225">
    <property type="entry name" value="ABC_cobalt_CbiO_domain1"/>
    <property type="match status" value="1"/>
</dbReference>
<dbReference type="InterPro" id="IPR003439">
    <property type="entry name" value="ABC_transporter-like_ATP-bd"/>
</dbReference>
<evidence type="ECO:0000256" key="1">
    <source>
        <dbReference type="ARBA" id="ARBA00022448"/>
    </source>
</evidence>
<protein>
    <submittedName>
        <fullName evidence="6">Cobalt ABC transporter ATP-binding protein</fullName>
    </submittedName>
</protein>
<name>A0A2I1IFG0_9MICO</name>
<organism evidence="6 7">
    <name type="scientific">Brevibacterium ravenspurgense</name>
    <dbReference type="NCBI Taxonomy" id="479117"/>
    <lineage>
        <taxon>Bacteria</taxon>
        <taxon>Bacillati</taxon>
        <taxon>Actinomycetota</taxon>
        <taxon>Actinomycetes</taxon>
        <taxon>Micrococcales</taxon>
        <taxon>Brevibacteriaceae</taxon>
        <taxon>Brevibacterium</taxon>
    </lineage>
</organism>
<dbReference type="Proteomes" id="UP000242755">
    <property type="component" value="Unassembled WGS sequence"/>
</dbReference>
<dbReference type="InterPro" id="IPR017871">
    <property type="entry name" value="ABC_transporter-like_CS"/>
</dbReference>
<sequence length="260" mass="28235">MASIVFDGAHAAVLDSAESGPERQWRTLAGPFTCEIKEQRVAVIGANGSGKSTFLRMINGLTLPTWGRVAVDGKDTVDDGRAVRQNVGFVFTDPAAQLVMPTVIEDIELSLRRIKNKRERRERSLAVLDELGLTGLADRSVYELSGGQRQLVALASVLTVEPSVLLMDEPTTLLDLTNRTLLRDTLDVLAENRGVQIITTTHDLEFAADAERALVIDDGQIAFDGPADQAIAHYREAAVSAARSTRSRNTPHNPDPHGDD</sequence>
<feature type="domain" description="ABC transporter" evidence="5">
    <location>
        <begin position="11"/>
        <end position="243"/>
    </location>
</feature>
<dbReference type="GO" id="GO:0016887">
    <property type="term" value="F:ATP hydrolysis activity"/>
    <property type="evidence" value="ECO:0007669"/>
    <property type="project" value="InterPro"/>
</dbReference>
<dbReference type="InterPro" id="IPR027417">
    <property type="entry name" value="P-loop_NTPase"/>
</dbReference>
<dbReference type="SUPFAM" id="SSF52540">
    <property type="entry name" value="P-loop containing nucleoside triphosphate hydrolases"/>
    <property type="match status" value="1"/>
</dbReference>
<dbReference type="PROSITE" id="PS00211">
    <property type="entry name" value="ABC_TRANSPORTER_1"/>
    <property type="match status" value="1"/>
</dbReference>
<dbReference type="GO" id="GO:0016020">
    <property type="term" value="C:membrane"/>
    <property type="evidence" value="ECO:0007669"/>
    <property type="project" value="InterPro"/>
</dbReference>
<dbReference type="PROSITE" id="PS50893">
    <property type="entry name" value="ABC_TRANSPORTER_2"/>
    <property type="match status" value="1"/>
</dbReference>
<gene>
    <name evidence="6" type="ORF">CYJ40_08660</name>
</gene>
<dbReference type="PANTHER" id="PTHR43514">
    <property type="entry name" value="ABC TRANSPORTER I FAMILY MEMBER 10"/>
    <property type="match status" value="1"/>
</dbReference>
<dbReference type="EMBL" id="PKGO01000008">
    <property type="protein sequence ID" value="PKY69844.1"/>
    <property type="molecule type" value="Genomic_DNA"/>
</dbReference>
<keyword evidence="3 6" id="KW-0067">ATP-binding</keyword>
<dbReference type="InterPro" id="IPR015856">
    <property type="entry name" value="ABC_transpr_CbiO/EcfA_su"/>
</dbReference>
<dbReference type="SMART" id="SM00382">
    <property type="entry name" value="AAA"/>
    <property type="match status" value="1"/>
</dbReference>
<dbReference type="InterPro" id="IPR050334">
    <property type="entry name" value="Molybdenum_import_ModC"/>
</dbReference>
<evidence type="ECO:0000256" key="4">
    <source>
        <dbReference type="SAM" id="MobiDB-lite"/>
    </source>
</evidence>